<gene>
    <name evidence="1" type="ORF">AB675_7883</name>
</gene>
<evidence type="ECO:0000313" key="1">
    <source>
        <dbReference type="EMBL" id="KPI41213.1"/>
    </source>
</evidence>
<keyword evidence="2" id="KW-1185">Reference proteome</keyword>
<dbReference type="Proteomes" id="UP000038010">
    <property type="component" value="Unassembled WGS sequence"/>
</dbReference>
<proteinExistence type="predicted"/>
<dbReference type="AlphaFoldDB" id="A0A0N1H5U1"/>
<name>A0A0N1H5U1_9EURO</name>
<sequence>MAPIELRNSYALGPKGPEDNPITHADVLEMCKTYQNGARKPVPSPMTSREHKHHDEFKDYAAKVIDCIVANYDKLYGSHQTAMSAACADDWTGRIIRTIVEDAILQQTYVVFGDPVSWLVWSWVHLVRSLE</sequence>
<protein>
    <submittedName>
        <fullName evidence="1">Uncharacterized protein</fullName>
    </submittedName>
</protein>
<accession>A0A0N1H5U1</accession>
<dbReference type="VEuPathDB" id="FungiDB:AB675_7883"/>
<organism evidence="1 2">
    <name type="scientific">Cyphellophora attinorum</name>
    <dbReference type="NCBI Taxonomy" id="1664694"/>
    <lineage>
        <taxon>Eukaryota</taxon>
        <taxon>Fungi</taxon>
        <taxon>Dikarya</taxon>
        <taxon>Ascomycota</taxon>
        <taxon>Pezizomycotina</taxon>
        <taxon>Eurotiomycetes</taxon>
        <taxon>Chaetothyriomycetidae</taxon>
        <taxon>Chaetothyriales</taxon>
        <taxon>Cyphellophoraceae</taxon>
        <taxon>Cyphellophora</taxon>
    </lineage>
</organism>
<comment type="caution">
    <text evidence="1">The sequence shown here is derived from an EMBL/GenBank/DDBJ whole genome shotgun (WGS) entry which is preliminary data.</text>
</comment>
<dbReference type="RefSeq" id="XP_018001176.1">
    <property type="nucleotide sequence ID" value="XM_018148286.1"/>
</dbReference>
<dbReference type="EMBL" id="LFJN01000010">
    <property type="protein sequence ID" value="KPI41213.1"/>
    <property type="molecule type" value="Genomic_DNA"/>
</dbReference>
<dbReference type="GeneID" id="28740166"/>
<reference evidence="1 2" key="1">
    <citation type="submission" date="2015-06" db="EMBL/GenBank/DDBJ databases">
        <title>Draft genome of the ant-associated black yeast Phialophora attae CBS 131958.</title>
        <authorList>
            <person name="Moreno L.F."/>
            <person name="Stielow B.J."/>
            <person name="de Hoog S."/>
            <person name="Vicente V.A."/>
            <person name="Weiss V.A."/>
            <person name="de Vries M."/>
            <person name="Cruz L.M."/>
            <person name="Souza E.M."/>
        </authorList>
    </citation>
    <scope>NUCLEOTIDE SEQUENCE [LARGE SCALE GENOMIC DNA]</scope>
    <source>
        <strain evidence="1 2">CBS 131958</strain>
    </source>
</reference>
<evidence type="ECO:0000313" key="2">
    <source>
        <dbReference type="Proteomes" id="UP000038010"/>
    </source>
</evidence>